<reference evidence="1 2" key="1">
    <citation type="journal article" date="2005" name="Nature">
        <title>The genome of the social amoeba Dictyostelium discoideum.</title>
        <authorList>
            <consortium name="The Dictyostelium discoideum Sequencing Consortium"/>
            <person name="Eichinger L."/>
            <person name="Pachebat J.A."/>
            <person name="Glockner G."/>
            <person name="Rajandream M.A."/>
            <person name="Sucgang R."/>
            <person name="Berriman M."/>
            <person name="Song J."/>
            <person name="Olsen R."/>
            <person name="Szafranski K."/>
            <person name="Xu Q."/>
            <person name="Tunggal B."/>
            <person name="Kummerfeld S."/>
            <person name="Madera M."/>
            <person name="Konfortov B.A."/>
            <person name="Rivero F."/>
            <person name="Bankier A.T."/>
            <person name="Lehmann R."/>
            <person name="Hamlin N."/>
            <person name="Davies R."/>
            <person name="Gaudet P."/>
            <person name="Fey P."/>
            <person name="Pilcher K."/>
            <person name="Chen G."/>
            <person name="Saunders D."/>
            <person name="Sodergren E."/>
            <person name="Davis P."/>
            <person name="Kerhornou A."/>
            <person name="Nie X."/>
            <person name="Hall N."/>
            <person name="Anjard C."/>
            <person name="Hemphill L."/>
            <person name="Bason N."/>
            <person name="Farbrother P."/>
            <person name="Desany B."/>
            <person name="Just E."/>
            <person name="Morio T."/>
            <person name="Rost R."/>
            <person name="Churcher C."/>
            <person name="Cooper J."/>
            <person name="Haydock S."/>
            <person name="van Driessche N."/>
            <person name="Cronin A."/>
            <person name="Goodhead I."/>
            <person name="Muzny D."/>
            <person name="Mourier T."/>
            <person name="Pain A."/>
            <person name="Lu M."/>
            <person name="Harper D."/>
            <person name="Lindsay R."/>
            <person name="Hauser H."/>
            <person name="James K."/>
            <person name="Quiles M."/>
            <person name="Madan Babu M."/>
            <person name="Saito T."/>
            <person name="Buchrieser C."/>
            <person name="Wardroper A."/>
            <person name="Felder M."/>
            <person name="Thangavelu M."/>
            <person name="Johnson D."/>
            <person name="Knights A."/>
            <person name="Loulseged H."/>
            <person name="Mungall K."/>
            <person name="Oliver K."/>
            <person name="Price C."/>
            <person name="Quail M.A."/>
            <person name="Urushihara H."/>
            <person name="Hernandez J."/>
            <person name="Rabbinowitsch E."/>
            <person name="Steffen D."/>
            <person name="Sanders M."/>
            <person name="Ma J."/>
            <person name="Kohara Y."/>
            <person name="Sharp S."/>
            <person name="Simmonds M."/>
            <person name="Spiegler S."/>
            <person name="Tivey A."/>
            <person name="Sugano S."/>
            <person name="White B."/>
            <person name="Walker D."/>
            <person name="Woodward J."/>
            <person name="Winckler T."/>
            <person name="Tanaka Y."/>
            <person name="Shaulsky G."/>
            <person name="Schleicher M."/>
            <person name="Weinstock G."/>
            <person name="Rosenthal A."/>
            <person name="Cox E.C."/>
            <person name="Chisholm R.L."/>
            <person name="Gibbs R."/>
            <person name="Loomis W.F."/>
            <person name="Platzer M."/>
            <person name="Kay R.R."/>
            <person name="Williams J."/>
            <person name="Dear P.H."/>
            <person name="Noegel A.A."/>
            <person name="Barrell B."/>
            <person name="Kuspa A."/>
        </authorList>
    </citation>
    <scope>NUCLEOTIDE SEQUENCE [LARGE SCALE GENOMIC DNA]</scope>
    <source>
        <strain evidence="1 2">AX4</strain>
    </source>
</reference>
<comment type="caution">
    <text evidence="1">The sequence shown here is derived from an EMBL/GenBank/DDBJ whole genome shotgun (WGS) entry which is preliminary data.</text>
</comment>
<dbReference type="Proteomes" id="UP000002195">
    <property type="component" value="Unassembled WGS sequence"/>
</dbReference>
<evidence type="ECO:0000313" key="2">
    <source>
        <dbReference type="Proteomes" id="UP000002195"/>
    </source>
</evidence>
<sequence length="54" mass="6210">MLLNSLCFLEYKINSTTSLLYLNENKKKIIPNSNSISSKNSTSSFFTRPNFVNF</sequence>
<dbReference type="HOGENOM" id="CLU_3054355_0_0_1"/>
<keyword evidence="2" id="KW-1185">Reference proteome</keyword>
<protein>
    <submittedName>
        <fullName evidence="1">Uncharacterized protein</fullName>
    </submittedName>
</protein>
<dbReference type="AlphaFoldDB" id="Q551D1"/>
<dbReference type="RefSeq" id="XP_643062.1">
    <property type="nucleotide sequence ID" value="XM_637970.1"/>
</dbReference>
<evidence type="ECO:0000313" key="1">
    <source>
        <dbReference type="EMBL" id="EAL69122.1"/>
    </source>
</evidence>
<dbReference type="EMBL" id="AAFI02000016">
    <property type="protein sequence ID" value="EAL69122.1"/>
    <property type="molecule type" value="Genomic_DNA"/>
</dbReference>
<gene>
    <name evidence="1" type="ORF">DDB_G0276619</name>
</gene>
<dbReference type="InParanoid" id="Q551D1"/>
<proteinExistence type="predicted"/>
<dbReference type="GeneID" id="8620595"/>
<dbReference type="KEGG" id="ddi:DDB_G0276619"/>
<dbReference type="dictyBase" id="DDB_G0276619"/>
<name>Q551D1_DICDI</name>
<dbReference type="PaxDb" id="44689-DDB0202967"/>
<organism evidence="1 2">
    <name type="scientific">Dictyostelium discoideum</name>
    <name type="common">Social amoeba</name>
    <dbReference type="NCBI Taxonomy" id="44689"/>
    <lineage>
        <taxon>Eukaryota</taxon>
        <taxon>Amoebozoa</taxon>
        <taxon>Evosea</taxon>
        <taxon>Eumycetozoa</taxon>
        <taxon>Dictyostelia</taxon>
        <taxon>Dictyosteliales</taxon>
        <taxon>Dictyosteliaceae</taxon>
        <taxon>Dictyostelium</taxon>
    </lineage>
</organism>
<accession>Q551D1</accession>